<dbReference type="Proteomes" id="UP001233999">
    <property type="component" value="Unassembled WGS sequence"/>
</dbReference>
<evidence type="ECO:0000256" key="2">
    <source>
        <dbReference type="ARBA" id="ARBA00022525"/>
    </source>
</evidence>
<evidence type="ECO:0000313" key="4">
    <source>
        <dbReference type="EMBL" id="KAJ9594169.1"/>
    </source>
</evidence>
<feature type="domain" description="Single" evidence="3">
    <location>
        <begin position="57"/>
        <end position="128"/>
    </location>
</feature>
<dbReference type="PANTHER" id="PTHR39957:SF1">
    <property type="entry name" value="AT09846P1-RELATED"/>
    <property type="match status" value="1"/>
</dbReference>
<dbReference type="InterPro" id="IPR029277">
    <property type="entry name" value="SVWC_dom"/>
</dbReference>
<comment type="caution">
    <text evidence="4">The sequence shown here is derived from an EMBL/GenBank/DDBJ whole genome shotgun (WGS) entry which is preliminary data.</text>
</comment>
<evidence type="ECO:0000259" key="3">
    <source>
        <dbReference type="SMART" id="SM01318"/>
    </source>
</evidence>
<dbReference type="InterPro" id="IPR053308">
    <property type="entry name" value="Vago-like"/>
</dbReference>
<dbReference type="EMBL" id="JASPKZ010003066">
    <property type="protein sequence ID" value="KAJ9594169.1"/>
    <property type="molecule type" value="Genomic_DNA"/>
</dbReference>
<dbReference type="AlphaFoldDB" id="A0AAD8A822"/>
<accession>A0AAD8A822</accession>
<dbReference type="GO" id="GO:0005576">
    <property type="term" value="C:extracellular region"/>
    <property type="evidence" value="ECO:0007669"/>
    <property type="project" value="UniProtKB-SubCell"/>
</dbReference>
<reference evidence="4" key="2">
    <citation type="submission" date="2023-05" db="EMBL/GenBank/DDBJ databases">
        <authorList>
            <person name="Fouks B."/>
        </authorList>
    </citation>
    <scope>NUCLEOTIDE SEQUENCE</scope>
    <source>
        <strain evidence="4">Stay&amp;Tobe</strain>
        <tissue evidence="4">Testes</tissue>
    </source>
</reference>
<evidence type="ECO:0000313" key="5">
    <source>
        <dbReference type="Proteomes" id="UP001233999"/>
    </source>
</evidence>
<keyword evidence="5" id="KW-1185">Reference proteome</keyword>
<sequence length="130" mass="14528">SHSIKQHFNSNINRKQNMELNIYLTVTVIFTMLTNSEVDGAVALKLVDLHPDHPGKCYDPSTQRAYTVGESWSVDGHCLQNHCSDVPYNKLLSIHISGCGLVVAPPFCRTTPEDITKPYPDCCPHIVCFK</sequence>
<dbReference type="Pfam" id="PF15430">
    <property type="entry name" value="SVWC"/>
    <property type="match status" value="1"/>
</dbReference>
<gene>
    <name evidence="4" type="ORF">L9F63_014425</name>
</gene>
<evidence type="ECO:0000256" key="1">
    <source>
        <dbReference type="ARBA" id="ARBA00004613"/>
    </source>
</evidence>
<comment type="subcellular location">
    <subcellularLocation>
        <location evidence="1">Secreted</location>
    </subcellularLocation>
</comment>
<name>A0AAD8A822_DIPPU</name>
<feature type="non-terminal residue" evidence="4">
    <location>
        <position position="130"/>
    </location>
</feature>
<dbReference type="SMART" id="SM01318">
    <property type="entry name" value="SVWC"/>
    <property type="match status" value="1"/>
</dbReference>
<protein>
    <recommendedName>
        <fullName evidence="3">Single domain-containing protein</fullName>
    </recommendedName>
</protein>
<keyword evidence="2" id="KW-0964">Secreted</keyword>
<reference evidence="4" key="1">
    <citation type="journal article" date="2023" name="IScience">
        <title>Live-bearing cockroach genome reveals convergent evolutionary mechanisms linked to viviparity in insects and beyond.</title>
        <authorList>
            <person name="Fouks B."/>
            <person name="Harrison M.C."/>
            <person name="Mikhailova A.A."/>
            <person name="Marchal E."/>
            <person name="English S."/>
            <person name="Carruthers M."/>
            <person name="Jennings E.C."/>
            <person name="Chiamaka E.L."/>
            <person name="Frigard R.A."/>
            <person name="Pippel M."/>
            <person name="Attardo G.M."/>
            <person name="Benoit J.B."/>
            <person name="Bornberg-Bauer E."/>
            <person name="Tobe S.S."/>
        </authorList>
    </citation>
    <scope>NUCLEOTIDE SEQUENCE</scope>
    <source>
        <strain evidence="4">Stay&amp;Tobe</strain>
    </source>
</reference>
<organism evidence="4 5">
    <name type="scientific">Diploptera punctata</name>
    <name type="common">Pacific beetle cockroach</name>
    <dbReference type="NCBI Taxonomy" id="6984"/>
    <lineage>
        <taxon>Eukaryota</taxon>
        <taxon>Metazoa</taxon>
        <taxon>Ecdysozoa</taxon>
        <taxon>Arthropoda</taxon>
        <taxon>Hexapoda</taxon>
        <taxon>Insecta</taxon>
        <taxon>Pterygota</taxon>
        <taxon>Neoptera</taxon>
        <taxon>Polyneoptera</taxon>
        <taxon>Dictyoptera</taxon>
        <taxon>Blattodea</taxon>
        <taxon>Blaberoidea</taxon>
        <taxon>Blaberidae</taxon>
        <taxon>Diplopterinae</taxon>
        <taxon>Diploptera</taxon>
    </lineage>
</organism>
<proteinExistence type="predicted"/>
<dbReference type="PANTHER" id="PTHR39957">
    <property type="entry name" value="AT09846P1-RELATED"/>
    <property type="match status" value="1"/>
</dbReference>